<dbReference type="KEGG" id="spir:CWM47_13830"/>
<keyword evidence="3" id="KW-1185">Reference proteome</keyword>
<evidence type="ECO:0000256" key="1">
    <source>
        <dbReference type="SAM" id="Phobius"/>
    </source>
</evidence>
<reference evidence="2 3" key="1">
    <citation type="submission" date="2017-11" db="EMBL/GenBank/DDBJ databases">
        <title>Taxonomic description and genome sequences of Spirosoma HA7 sp. nov., isolated from pollen microhabitat of Corylus avellana.</title>
        <authorList>
            <person name="Ambika Manirajan B."/>
            <person name="Suarez C."/>
            <person name="Ratering S."/>
            <person name="Geissler-Plaum R."/>
            <person name="Cardinale M."/>
            <person name="Sylvia S."/>
        </authorList>
    </citation>
    <scope>NUCLEOTIDE SEQUENCE [LARGE SCALE GENOMIC DNA]</scope>
    <source>
        <strain evidence="2 3">HA7</strain>
    </source>
</reference>
<name>A0A2K8YYV1_9BACT</name>
<organism evidence="2 3">
    <name type="scientific">Spirosoma pollinicola</name>
    <dbReference type="NCBI Taxonomy" id="2057025"/>
    <lineage>
        <taxon>Bacteria</taxon>
        <taxon>Pseudomonadati</taxon>
        <taxon>Bacteroidota</taxon>
        <taxon>Cytophagia</taxon>
        <taxon>Cytophagales</taxon>
        <taxon>Cytophagaceae</taxon>
        <taxon>Spirosoma</taxon>
    </lineage>
</organism>
<evidence type="ECO:0000313" key="2">
    <source>
        <dbReference type="EMBL" id="AUD02817.1"/>
    </source>
</evidence>
<sequence length="67" mass="7577">MNTKPDFWHIWTIPLILAVVSLWGLLSALVGDGLLDFFSWLTLSIPLLVIARFVMKPTAGKKKVIRK</sequence>
<keyword evidence="1" id="KW-1133">Transmembrane helix</keyword>
<evidence type="ECO:0008006" key="4">
    <source>
        <dbReference type="Google" id="ProtNLM"/>
    </source>
</evidence>
<gene>
    <name evidence="2" type="ORF">CWM47_13830</name>
</gene>
<keyword evidence="1" id="KW-0472">Membrane</keyword>
<dbReference type="OrthoDB" id="8969205at2"/>
<feature type="transmembrane region" description="Helical" evidence="1">
    <location>
        <begin position="7"/>
        <end position="31"/>
    </location>
</feature>
<protein>
    <recommendedName>
        <fullName evidence="4">DUF4175 domain-containing protein</fullName>
    </recommendedName>
</protein>
<keyword evidence="1" id="KW-0812">Transmembrane</keyword>
<proteinExistence type="predicted"/>
<evidence type="ECO:0000313" key="3">
    <source>
        <dbReference type="Proteomes" id="UP000232883"/>
    </source>
</evidence>
<dbReference type="Proteomes" id="UP000232883">
    <property type="component" value="Chromosome"/>
</dbReference>
<dbReference type="RefSeq" id="WP_100988533.1">
    <property type="nucleotide sequence ID" value="NZ_CP025096.1"/>
</dbReference>
<dbReference type="AlphaFoldDB" id="A0A2K8YYV1"/>
<accession>A0A2K8YYV1</accession>
<feature type="transmembrane region" description="Helical" evidence="1">
    <location>
        <begin position="37"/>
        <end position="55"/>
    </location>
</feature>
<dbReference type="EMBL" id="CP025096">
    <property type="protein sequence ID" value="AUD02817.1"/>
    <property type="molecule type" value="Genomic_DNA"/>
</dbReference>